<dbReference type="EMBL" id="UINC01048578">
    <property type="protein sequence ID" value="SVB59275.1"/>
    <property type="molecule type" value="Genomic_DNA"/>
</dbReference>
<evidence type="ECO:0008006" key="2">
    <source>
        <dbReference type="Google" id="ProtNLM"/>
    </source>
</evidence>
<dbReference type="InterPro" id="IPR056470">
    <property type="entry name" value="BesD/HalB-like"/>
</dbReference>
<dbReference type="Pfam" id="PF23169">
    <property type="entry name" value="HalD"/>
    <property type="match status" value="1"/>
</dbReference>
<reference evidence="1" key="1">
    <citation type="submission" date="2018-05" db="EMBL/GenBank/DDBJ databases">
        <authorList>
            <person name="Lanie J.A."/>
            <person name="Ng W.-L."/>
            <person name="Kazmierczak K.M."/>
            <person name="Andrzejewski T.M."/>
            <person name="Davidsen T.M."/>
            <person name="Wayne K.J."/>
            <person name="Tettelin H."/>
            <person name="Glass J.I."/>
            <person name="Rusch D."/>
            <person name="Podicherti R."/>
            <person name="Tsui H.-C.T."/>
            <person name="Winkler M.E."/>
        </authorList>
    </citation>
    <scope>NUCLEOTIDE SEQUENCE</scope>
</reference>
<gene>
    <name evidence="1" type="ORF">METZ01_LOCUS212129</name>
</gene>
<dbReference type="AlphaFoldDB" id="A0A382F9B9"/>
<organism evidence="1">
    <name type="scientific">marine metagenome</name>
    <dbReference type="NCBI Taxonomy" id="408172"/>
    <lineage>
        <taxon>unclassified sequences</taxon>
        <taxon>metagenomes</taxon>
        <taxon>ecological metagenomes</taxon>
    </lineage>
</organism>
<dbReference type="Gene3D" id="2.60.120.620">
    <property type="entry name" value="q2cbj1_9rhob like domain"/>
    <property type="match status" value="1"/>
</dbReference>
<evidence type="ECO:0000313" key="1">
    <source>
        <dbReference type="EMBL" id="SVB59275.1"/>
    </source>
</evidence>
<accession>A0A382F9B9</accession>
<name>A0A382F9B9_9ZZZZ</name>
<proteinExistence type="predicted"/>
<protein>
    <recommendedName>
        <fullName evidence="2">Fe2OG dioxygenase domain-containing protein</fullName>
    </recommendedName>
</protein>
<sequence length="275" mass="30914">MKAEELLNLERYPLDQLDSSRGKCLVSQTRQSLAHDGSCTLPRFVTDSALKTMVSQAASLSEQAYLGPTSVSPYFFNYDLGKELDVDDQHPLKRKGKRNLRQVAGDLIPPDHFLSVLFYSELMTEFLGRVLGVTVYRNQDKYQSLNISLQDEGGCQQWHFDTGDMVTTLLLQAPESGGVFEYCPRIRSKEDENFDEVRKVLDGKSAEVKRLNLQAGTLSLFQGHYSIHRVTEVRGATRRIQTILGYTTKPDLVGSIKSSILHYGPRVALTESFDA</sequence>